<dbReference type="Pfam" id="PF04143">
    <property type="entry name" value="Sulf_transp"/>
    <property type="match status" value="1"/>
</dbReference>
<sequence>MAGSLAALSVALLAAGVMGYAVQRGATCMVAALEEIVAERRARRIVALLEAAAIVAAGMVAAQLAGFLPMPPADHLLTLHTVAGGALLGLGAYVAGSCVFGSIAKLGSGQWAYALVPPGFFLGCLTTGLVPTSARSEPMATSALLDQAALVAVPLLLLVGWRSRRVVRAARGGMLAEHVWSPHVATGVIGLAFVVLLLAVGPWAYTDLLADLARGRMAELALRLPLFLGLFGGAILGGWTAGRLKPAWPTARKALSCLSGGALMGMGSLLIPGSNDGLILLGFPLLRPYAWVALASMAGTILAAMLVARTVRRLAVFPELAY</sequence>
<feature type="transmembrane region" description="Helical" evidence="1">
    <location>
        <begin position="289"/>
        <end position="308"/>
    </location>
</feature>
<feature type="transmembrane region" description="Helical" evidence="1">
    <location>
        <begin position="45"/>
        <end position="70"/>
    </location>
</feature>
<comment type="caution">
    <text evidence="2">The sequence shown here is derived from an EMBL/GenBank/DDBJ whole genome shotgun (WGS) entry which is preliminary data.</text>
</comment>
<feature type="transmembrane region" description="Helical" evidence="1">
    <location>
        <begin position="82"/>
        <end position="104"/>
    </location>
</feature>
<name>A0A3R9X8H4_9SPHN</name>
<keyword evidence="1" id="KW-0812">Transmembrane</keyword>
<feature type="transmembrane region" description="Helical" evidence="1">
    <location>
        <begin position="6"/>
        <end position="33"/>
    </location>
</feature>
<gene>
    <name evidence="2" type="ORF">HMF7854_10755</name>
</gene>
<proteinExistence type="predicted"/>
<organism evidence="2 3">
    <name type="scientific">Sphingomonas ginkgonis</name>
    <dbReference type="NCBI Taxonomy" id="2315330"/>
    <lineage>
        <taxon>Bacteria</taxon>
        <taxon>Pseudomonadati</taxon>
        <taxon>Pseudomonadota</taxon>
        <taxon>Alphaproteobacteria</taxon>
        <taxon>Sphingomonadales</taxon>
        <taxon>Sphingomonadaceae</taxon>
        <taxon>Sphingomonas</taxon>
    </lineage>
</organism>
<dbReference type="OrthoDB" id="8445931at2"/>
<keyword evidence="3" id="KW-1185">Reference proteome</keyword>
<evidence type="ECO:0000256" key="1">
    <source>
        <dbReference type="SAM" id="Phobius"/>
    </source>
</evidence>
<dbReference type="RefSeq" id="WP_126719092.1">
    <property type="nucleotide sequence ID" value="NZ_RWJF01000001.1"/>
</dbReference>
<feature type="transmembrane region" description="Helical" evidence="1">
    <location>
        <begin position="182"/>
        <end position="204"/>
    </location>
</feature>
<feature type="transmembrane region" description="Helical" evidence="1">
    <location>
        <begin position="254"/>
        <end position="274"/>
    </location>
</feature>
<evidence type="ECO:0000313" key="2">
    <source>
        <dbReference type="EMBL" id="RST31265.1"/>
    </source>
</evidence>
<reference evidence="2 3" key="1">
    <citation type="submission" date="2018-12" db="EMBL/GenBank/DDBJ databases">
        <title>Sphingomonas sp. HMF7854 Genome sequencing and assembly.</title>
        <authorList>
            <person name="Cha I."/>
            <person name="Kang H."/>
            <person name="Kim H."/>
            <person name="Kang J."/>
            <person name="Joh K."/>
        </authorList>
    </citation>
    <scope>NUCLEOTIDE SEQUENCE [LARGE SCALE GENOMIC DNA]</scope>
    <source>
        <strain evidence="2 3">HMF7854</strain>
    </source>
</reference>
<protein>
    <submittedName>
        <fullName evidence="2">YeeE/YedE family protein</fullName>
    </submittedName>
</protein>
<dbReference type="EMBL" id="RWJF01000001">
    <property type="protein sequence ID" value="RST31265.1"/>
    <property type="molecule type" value="Genomic_DNA"/>
</dbReference>
<dbReference type="AlphaFoldDB" id="A0A3R9X8H4"/>
<dbReference type="Proteomes" id="UP000274661">
    <property type="component" value="Unassembled WGS sequence"/>
</dbReference>
<keyword evidence="1" id="KW-0472">Membrane</keyword>
<feature type="transmembrane region" description="Helical" evidence="1">
    <location>
        <begin position="111"/>
        <end position="130"/>
    </location>
</feature>
<feature type="transmembrane region" description="Helical" evidence="1">
    <location>
        <begin position="142"/>
        <end position="161"/>
    </location>
</feature>
<feature type="transmembrane region" description="Helical" evidence="1">
    <location>
        <begin position="224"/>
        <end position="242"/>
    </location>
</feature>
<evidence type="ECO:0000313" key="3">
    <source>
        <dbReference type="Proteomes" id="UP000274661"/>
    </source>
</evidence>
<keyword evidence="1" id="KW-1133">Transmembrane helix</keyword>
<dbReference type="InterPro" id="IPR007272">
    <property type="entry name" value="Sulf_transp_TsuA/YedE"/>
</dbReference>
<accession>A0A3R9X8H4</accession>